<keyword evidence="2" id="KW-1003">Cell membrane</keyword>
<evidence type="ECO:0000256" key="2">
    <source>
        <dbReference type="ARBA" id="ARBA00022475"/>
    </source>
</evidence>
<gene>
    <name evidence="8" type="primary">mleN_1</name>
    <name evidence="9" type="ORF">B5F11_02200</name>
    <name evidence="10" type="ORF">DXC40_01410</name>
    <name evidence="8" type="ORF">ERS852551_01468</name>
</gene>
<feature type="transmembrane region" description="Helical" evidence="6">
    <location>
        <begin position="441"/>
        <end position="461"/>
    </location>
</feature>
<reference evidence="12" key="2">
    <citation type="submission" date="2017-04" db="EMBL/GenBank/DDBJ databases">
        <title>Function of individual gut microbiota members based on whole genome sequencing of pure cultures obtained from chicken caecum.</title>
        <authorList>
            <person name="Medvecky M."/>
            <person name="Cejkova D."/>
            <person name="Polansky O."/>
            <person name="Karasova D."/>
            <person name="Kubasova T."/>
            <person name="Cizek A."/>
            <person name="Rychlik I."/>
        </authorList>
    </citation>
    <scope>NUCLEOTIDE SEQUENCE [LARGE SCALE GENOMIC DNA]</scope>
    <source>
        <strain evidence="12">An175</strain>
    </source>
</reference>
<evidence type="ECO:0000313" key="12">
    <source>
        <dbReference type="Proteomes" id="UP000196386"/>
    </source>
</evidence>
<dbReference type="Pfam" id="PF03553">
    <property type="entry name" value="Na_H_antiporter"/>
    <property type="match status" value="1"/>
</dbReference>
<keyword evidence="5 6" id="KW-0472">Membrane</keyword>
<dbReference type="EMBL" id="CZBE01000008">
    <property type="protein sequence ID" value="CUP64608.1"/>
    <property type="molecule type" value="Genomic_DNA"/>
</dbReference>
<keyword evidence="3 6" id="KW-0812">Transmembrane</keyword>
<evidence type="ECO:0000313" key="10">
    <source>
        <dbReference type="EMBL" id="RGE69752.1"/>
    </source>
</evidence>
<evidence type="ECO:0000256" key="4">
    <source>
        <dbReference type="ARBA" id="ARBA00022989"/>
    </source>
</evidence>
<accession>A0A174Q114</accession>
<dbReference type="PANTHER" id="PTHR43478:SF1">
    <property type="entry name" value="NA+_H+ ANTIPORTER NHAC-LIKE C-TERMINAL DOMAIN-CONTAINING PROTEIN"/>
    <property type="match status" value="1"/>
</dbReference>
<reference evidence="9" key="3">
    <citation type="journal article" date="2018" name="BMC Genomics">
        <title>Whole genome sequencing and function prediction of 133 gut anaerobes isolated from chicken caecum in pure cultures.</title>
        <authorList>
            <person name="Medvecky M."/>
            <person name="Cejkova D."/>
            <person name="Polansky O."/>
            <person name="Karasova D."/>
            <person name="Kubasova T."/>
            <person name="Cizek A."/>
            <person name="Rychlik I."/>
        </authorList>
    </citation>
    <scope>NUCLEOTIDE SEQUENCE</scope>
    <source>
        <strain evidence="9">An175</strain>
    </source>
</reference>
<feature type="domain" description="Na+/H+ antiporter NhaC-like C-terminal" evidence="7">
    <location>
        <begin position="171"/>
        <end position="460"/>
    </location>
</feature>
<dbReference type="GeneID" id="72465494"/>
<evidence type="ECO:0000313" key="8">
    <source>
        <dbReference type="EMBL" id="CUP64608.1"/>
    </source>
</evidence>
<sequence>MEFGILSILPSILAIVLALATKNVFLALFASLLVGNFILSGYSLMGMLVGTKDMIVNVFSSSSSTSIIIILLTLGGMFYLIEKAGGLKGFTALMIKKRSIVKSRVGAELFTWLIGVLVFIDGTLSVMITGSISRPLTKAFGISPEKTAWIVHSTATPMSILVPIAAYGPYIASFIEAQGIENPTTQMVRGIGFNFYCIFAVLGVAVFVLLKKDFGPMKKAEAAYIAAATGSVSGEDDSDIAGDPSKAKFLLIPMVVMIVVTIAYIFYSGSGNLMDGDAETGLIFGIMAGTIYLIIAMAVTKMGSVMNNISTFFQGCGNMMDIVAIMVFAYALSNLLGSLGTADYLSGVLVKLINPAIFTAIAFLFTCVISFATGTSAGTIAIMMPILLPMALALNVHIPMIVGAVAGGAVFGDHSSPISDTTIMTCSSTDCDVVSHVKTQLPYSLCFAGGAIVLYLILGFIL</sequence>
<evidence type="ECO:0000313" key="11">
    <source>
        <dbReference type="Proteomes" id="UP000095765"/>
    </source>
</evidence>
<feature type="transmembrane region" description="Helical" evidence="6">
    <location>
        <begin position="56"/>
        <end position="81"/>
    </location>
</feature>
<organism evidence="8 11">
    <name type="scientific">Anaerotruncus colihominis</name>
    <dbReference type="NCBI Taxonomy" id="169435"/>
    <lineage>
        <taxon>Bacteria</taxon>
        <taxon>Bacillati</taxon>
        <taxon>Bacillota</taxon>
        <taxon>Clostridia</taxon>
        <taxon>Eubacteriales</taxon>
        <taxon>Oscillospiraceae</taxon>
        <taxon>Anaerotruncus</taxon>
    </lineage>
</organism>
<dbReference type="GO" id="GO:0005886">
    <property type="term" value="C:plasma membrane"/>
    <property type="evidence" value="ECO:0007669"/>
    <property type="project" value="UniProtKB-SubCell"/>
</dbReference>
<evidence type="ECO:0000256" key="5">
    <source>
        <dbReference type="ARBA" id="ARBA00023136"/>
    </source>
</evidence>
<reference evidence="8 11" key="1">
    <citation type="submission" date="2015-09" db="EMBL/GenBank/DDBJ databases">
        <authorList>
            <consortium name="Pathogen Informatics"/>
        </authorList>
    </citation>
    <scope>NUCLEOTIDE SEQUENCE [LARGE SCALE GENOMIC DNA]</scope>
    <source>
        <strain evidence="8 11">2789STDY5834939</strain>
    </source>
</reference>
<dbReference type="Proteomes" id="UP000260828">
    <property type="component" value="Unassembled WGS sequence"/>
</dbReference>
<dbReference type="PANTHER" id="PTHR43478">
    <property type="entry name" value="NA+/H+ ANTIPORTER-RELATED"/>
    <property type="match status" value="1"/>
</dbReference>
<dbReference type="EMBL" id="NFKP01000002">
    <property type="protein sequence ID" value="OUP70906.1"/>
    <property type="molecule type" value="Genomic_DNA"/>
</dbReference>
<evidence type="ECO:0000256" key="6">
    <source>
        <dbReference type="SAM" id="Phobius"/>
    </source>
</evidence>
<dbReference type="AlphaFoldDB" id="A0A174Q114"/>
<feature type="transmembrane region" description="Helical" evidence="6">
    <location>
        <begin position="312"/>
        <end position="332"/>
    </location>
</feature>
<evidence type="ECO:0000259" key="7">
    <source>
        <dbReference type="Pfam" id="PF03553"/>
    </source>
</evidence>
<feature type="transmembrane region" description="Helical" evidence="6">
    <location>
        <begin position="109"/>
        <end position="128"/>
    </location>
</feature>
<feature type="transmembrane region" description="Helical" evidence="6">
    <location>
        <begin position="249"/>
        <end position="269"/>
    </location>
</feature>
<protein>
    <submittedName>
        <fullName evidence="8">Malate-2H(+)/Na(+)-lactate antiporter</fullName>
    </submittedName>
</protein>
<evidence type="ECO:0000256" key="3">
    <source>
        <dbReference type="ARBA" id="ARBA00022692"/>
    </source>
</evidence>
<evidence type="ECO:0000313" key="9">
    <source>
        <dbReference type="EMBL" id="OUP70906.1"/>
    </source>
</evidence>
<dbReference type="Proteomes" id="UP000095765">
    <property type="component" value="Unassembled WGS sequence"/>
</dbReference>
<reference evidence="10 13" key="4">
    <citation type="submission" date="2018-08" db="EMBL/GenBank/DDBJ databases">
        <title>A genome reference for cultivated species of the human gut microbiota.</title>
        <authorList>
            <person name="Zou Y."/>
            <person name="Xue W."/>
            <person name="Luo G."/>
        </authorList>
    </citation>
    <scope>NUCLEOTIDE SEQUENCE [LARGE SCALE GENOMIC DNA]</scope>
    <source>
        <strain evidence="10 13">TF05-12AC</strain>
    </source>
</reference>
<proteinExistence type="predicted"/>
<keyword evidence="4 6" id="KW-1133">Transmembrane helix</keyword>
<dbReference type="RefSeq" id="WP_006875246.1">
    <property type="nucleotide sequence ID" value="NZ_CABIWA010000011.1"/>
</dbReference>
<feature type="transmembrane region" description="Helical" evidence="6">
    <location>
        <begin position="281"/>
        <end position="300"/>
    </location>
</feature>
<feature type="transmembrane region" description="Helical" evidence="6">
    <location>
        <begin position="352"/>
        <end position="374"/>
    </location>
</feature>
<comment type="subcellular location">
    <subcellularLocation>
        <location evidence="1">Cell membrane</location>
        <topology evidence="1">Multi-pass membrane protein</topology>
    </subcellularLocation>
</comment>
<evidence type="ECO:0000256" key="1">
    <source>
        <dbReference type="ARBA" id="ARBA00004651"/>
    </source>
</evidence>
<evidence type="ECO:0000313" key="13">
    <source>
        <dbReference type="Proteomes" id="UP000260828"/>
    </source>
</evidence>
<feature type="transmembrane region" description="Helical" evidence="6">
    <location>
        <begin position="149"/>
        <end position="171"/>
    </location>
</feature>
<dbReference type="Proteomes" id="UP000196386">
    <property type="component" value="Unassembled WGS sequence"/>
</dbReference>
<feature type="transmembrane region" description="Helical" evidence="6">
    <location>
        <begin position="386"/>
        <end position="411"/>
    </location>
</feature>
<name>A0A174Q114_9FIRM</name>
<dbReference type="EMBL" id="QVME01000001">
    <property type="protein sequence ID" value="RGE69752.1"/>
    <property type="molecule type" value="Genomic_DNA"/>
</dbReference>
<feature type="transmembrane region" description="Helical" evidence="6">
    <location>
        <begin position="191"/>
        <end position="210"/>
    </location>
</feature>
<dbReference type="OrthoDB" id="9762978at2"/>
<feature type="transmembrane region" description="Helical" evidence="6">
    <location>
        <begin position="28"/>
        <end position="49"/>
    </location>
</feature>
<dbReference type="InterPro" id="IPR018461">
    <property type="entry name" value="Na/H_Antiport_NhaC-like_C"/>
</dbReference>